<dbReference type="InterPro" id="IPR036390">
    <property type="entry name" value="WH_DNA-bd_sf"/>
</dbReference>
<dbReference type="CDD" id="cd07377">
    <property type="entry name" value="WHTH_GntR"/>
    <property type="match status" value="1"/>
</dbReference>
<dbReference type="SUPFAM" id="SSF46785">
    <property type="entry name" value="Winged helix' DNA-binding domain"/>
    <property type="match status" value="1"/>
</dbReference>
<dbReference type="Proteomes" id="UP000053244">
    <property type="component" value="Unassembled WGS sequence"/>
</dbReference>
<evidence type="ECO:0000256" key="5">
    <source>
        <dbReference type="ARBA" id="ARBA00023163"/>
    </source>
</evidence>
<sequence>MSPIPPAELAARLGRWSAGRGPLYLLLAGRLRALIDDGDLPPGTGLPTDRALAAGLSAGRTTVVAAYDLLRQEGRLVRRQGSGTWVAGSPPGSLHATEPTVNPVFLHLLDPPDHVAQFACAGPTAAPPAIIAAYRTALEGLGGPDLGYHPAGHPRLRDALAARYTARGVPTTAGQILVTTGGQQALALLARALVAPGAEVLVQAPTYPGALEIFRESAAALRPVPTDFEGYEGELARRPAMAYLIALCHNPTGRSLPSPERRAIVAAAVAEGVPLIVDDVLAELSFPAPAASSAPAPAPFVPDAVPTAAFAPGADELITVGSLSKLVWGGLRIGWVRAQPALIGRLGRLKAVNDLGSGVLDQLAAAELLTDLDTLIAERAGVLAARHDHLCTELRKHLPDWQFEPAGGGQTLWVRLPYGDAASYAQAALRQGVAVLPGGSLDPSGGSGGHLRIPFVAEPAVLTAGVQAMAEAWRGFTARSPATPPPLPAIAV</sequence>
<evidence type="ECO:0000313" key="7">
    <source>
        <dbReference type="EMBL" id="KUL36700.1"/>
    </source>
</evidence>
<gene>
    <name evidence="7" type="ORF">ADL15_12760</name>
</gene>
<evidence type="ECO:0000313" key="8">
    <source>
        <dbReference type="Proteomes" id="UP000053244"/>
    </source>
</evidence>
<keyword evidence="4" id="KW-0238">DNA-binding</keyword>
<dbReference type="CDD" id="cd00609">
    <property type="entry name" value="AAT_like"/>
    <property type="match status" value="1"/>
</dbReference>
<dbReference type="Gene3D" id="3.40.640.10">
    <property type="entry name" value="Type I PLP-dependent aspartate aminotransferase-like (Major domain)"/>
    <property type="match status" value="1"/>
</dbReference>
<keyword evidence="5" id="KW-0804">Transcription</keyword>
<reference evidence="7 8" key="1">
    <citation type="submission" date="2015-10" db="EMBL/GenBank/DDBJ databases">
        <authorList>
            <person name="Gilbert D.G."/>
        </authorList>
    </citation>
    <scope>NUCLEOTIDE SEQUENCE [LARGE SCALE GENOMIC DNA]</scope>
    <source>
        <strain evidence="7 8">NRRL B-16712</strain>
    </source>
</reference>
<dbReference type="InterPro" id="IPR000524">
    <property type="entry name" value="Tscrpt_reg_HTH_GntR"/>
</dbReference>
<dbReference type="AlphaFoldDB" id="A0A0X3UVY2"/>
<evidence type="ECO:0000256" key="4">
    <source>
        <dbReference type="ARBA" id="ARBA00023125"/>
    </source>
</evidence>
<name>A0A0X3UVY2_9ACTN</name>
<evidence type="ECO:0000256" key="2">
    <source>
        <dbReference type="ARBA" id="ARBA00022898"/>
    </source>
</evidence>
<organism evidence="7 8">
    <name type="scientific">Actinoplanes awajinensis subsp. mycoplanecinus</name>
    <dbReference type="NCBI Taxonomy" id="135947"/>
    <lineage>
        <taxon>Bacteria</taxon>
        <taxon>Bacillati</taxon>
        <taxon>Actinomycetota</taxon>
        <taxon>Actinomycetes</taxon>
        <taxon>Micromonosporales</taxon>
        <taxon>Micromonosporaceae</taxon>
        <taxon>Actinoplanes</taxon>
    </lineage>
</organism>
<dbReference type="OrthoDB" id="199743at2"/>
<dbReference type="PANTHER" id="PTHR46577">
    <property type="entry name" value="HTH-TYPE TRANSCRIPTIONAL REGULATORY PROTEIN GABR"/>
    <property type="match status" value="1"/>
</dbReference>
<dbReference type="GO" id="GO:0003700">
    <property type="term" value="F:DNA-binding transcription factor activity"/>
    <property type="evidence" value="ECO:0007669"/>
    <property type="project" value="InterPro"/>
</dbReference>
<dbReference type="PROSITE" id="PS50949">
    <property type="entry name" value="HTH_GNTR"/>
    <property type="match status" value="1"/>
</dbReference>
<dbReference type="Pfam" id="PF00155">
    <property type="entry name" value="Aminotran_1_2"/>
    <property type="match status" value="1"/>
</dbReference>
<dbReference type="SMART" id="SM00345">
    <property type="entry name" value="HTH_GNTR"/>
    <property type="match status" value="1"/>
</dbReference>
<evidence type="ECO:0000259" key="6">
    <source>
        <dbReference type="PROSITE" id="PS50949"/>
    </source>
</evidence>
<feature type="domain" description="HTH gntR-type" evidence="6">
    <location>
        <begin position="21"/>
        <end position="89"/>
    </location>
</feature>
<dbReference type="RefSeq" id="WP_067688868.1">
    <property type="nucleotide sequence ID" value="NZ_LLZH01000085.1"/>
</dbReference>
<proteinExistence type="inferred from homology"/>
<dbReference type="InterPro" id="IPR051446">
    <property type="entry name" value="HTH_trans_reg/aminotransferase"/>
</dbReference>
<comment type="caution">
    <text evidence="7">The sequence shown here is derived from an EMBL/GenBank/DDBJ whole genome shotgun (WGS) entry which is preliminary data.</text>
</comment>
<dbReference type="Pfam" id="PF00392">
    <property type="entry name" value="GntR"/>
    <property type="match status" value="1"/>
</dbReference>
<protein>
    <submittedName>
        <fullName evidence="7">GntR family transcriptional regulator</fullName>
    </submittedName>
</protein>
<comment type="similarity">
    <text evidence="1">In the C-terminal section; belongs to the class-I pyridoxal-phosphate-dependent aminotransferase family.</text>
</comment>
<keyword evidence="3" id="KW-0805">Transcription regulation</keyword>
<evidence type="ECO:0000256" key="3">
    <source>
        <dbReference type="ARBA" id="ARBA00023015"/>
    </source>
</evidence>
<evidence type="ECO:0000256" key="1">
    <source>
        <dbReference type="ARBA" id="ARBA00005384"/>
    </source>
</evidence>
<dbReference type="Gene3D" id="1.10.10.10">
    <property type="entry name" value="Winged helix-like DNA-binding domain superfamily/Winged helix DNA-binding domain"/>
    <property type="match status" value="1"/>
</dbReference>
<accession>A0A0X3UVY2</accession>
<dbReference type="InterPro" id="IPR036388">
    <property type="entry name" value="WH-like_DNA-bd_sf"/>
</dbReference>
<dbReference type="InterPro" id="IPR015424">
    <property type="entry name" value="PyrdxlP-dep_Trfase"/>
</dbReference>
<dbReference type="InterPro" id="IPR004839">
    <property type="entry name" value="Aminotransferase_I/II_large"/>
</dbReference>
<keyword evidence="2" id="KW-0663">Pyridoxal phosphate</keyword>
<dbReference type="SUPFAM" id="SSF53383">
    <property type="entry name" value="PLP-dependent transferases"/>
    <property type="match status" value="1"/>
</dbReference>
<dbReference type="PANTHER" id="PTHR46577:SF1">
    <property type="entry name" value="HTH-TYPE TRANSCRIPTIONAL REGULATORY PROTEIN GABR"/>
    <property type="match status" value="1"/>
</dbReference>
<dbReference type="GO" id="GO:0030170">
    <property type="term" value="F:pyridoxal phosphate binding"/>
    <property type="evidence" value="ECO:0007669"/>
    <property type="project" value="InterPro"/>
</dbReference>
<dbReference type="EMBL" id="LLZH01000085">
    <property type="protein sequence ID" value="KUL36700.1"/>
    <property type="molecule type" value="Genomic_DNA"/>
</dbReference>
<keyword evidence="8" id="KW-1185">Reference proteome</keyword>
<dbReference type="GO" id="GO:0003677">
    <property type="term" value="F:DNA binding"/>
    <property type="evidence" value="ECO:0007669"/>
    <property type="project" value="UniProtKB-KW"/>
</dbReference>
<dbReference type="InterPro" id="IPR015421">
    <property type="entry name" value="PyrdxlP-dep_Trfase_major"/>
</dbReference>